<organism evidence="2 3">
    <name type="scientific">Thomasclavelia cocleata</name>
    <dbReference type="NCBI Taxonomy" id="69824"/>
    <lineage>
        <taxon>Bacteria</taxon>
        <taxon>Bacillati</taxon>
        <taxon>Bacillota</taxon>
        <taxon>Erysipelotrichia</taxon>
        <taxon>Erysipelotrichales</taxon>
        <taxon>Coprobacillaceae</taxon>
        <taxon>Thomasclavelia</taxon>
    </lineage>
</organism>
<dbReference type="AlphaFoldDB" id="A0A829Z812"/>
<evidence type="ECO:0000313" key="2">
    <source>
        <dbReference type="EMBL" id="GFI40227.1"/>
    </source>
</evidence>
<evidence type="ECO:0000259" key="1">
    <source>
        <dbReference type="Pfam" id="PF12681"/>
    </source>
</evidence>
<comment type="caution">
    <text evidence="2">The sequence shown here is derived from an EMBL/GenBank/DDBJ whole genome shotgun (WGS) entry which is preliminary data.</text>
</comment>
<dbReference type="InterPro" id="IPR025870">
    <property type="entry name" value="Glyoxalase-like_dom"/>
</dbReference>
<evidence type="ECO:0000313" key="3">
    <source>
        <dbReference type="Proteomes" id="UP000490821"/>
    </source>
</evidence>
<reference evidence="2 3" key="1">
    <citation type="journal article" date="2020" name="Microbiome">
        <title>Single-cell genomics of uncultured bacteria reveals dietary fiber responders in the mouse gut microbiota.</title>
        <authorList>
            <person name="Chijiiwa R."/>
            <person name="Hosokawa M."/>
            <person name="Kogawa M."/>
            <person name="Nishikawa Y."/>
            <person name="Ide K."/>
            <person name="Sakanashi C."/>
            <person name="Takahashi K."/>
            <person name="Takeyama H."/>
        </authorList>
    </citation>
    <scope>NUCLEOTIDE SEQUENCE [LARGE SCALE GENOMIC DNA]</scope>
    <source>
        <strain evidence="2">IMSAGC_017</strain>
    </source>
</reference>
<name>A0A829Z812_9FIRM</name>
<dbReference type="Proteomes" id="UP000490821">
    <property type="component" value="Unassembled WGS sequence"/>
</dbReference>
<accession>A0A829Z812</accession>
<proteinExistence type="predicted"/>
<feature type="domain" description="Glyoxalase-like" evidence="1">
    <location>
        <begin position="4"/>
        <end position="45"/>
    </location>
</feature>
<dbReference type="Gene3D" id="3.10.180.10">
    <property type="entry name" value="2,3-Dihydroxybiphenyl 1,2-Dioxygenase, domain 1"/>
    <property type="match status" value="1"/>
</dbReference>
<sequence length="45" mass="5235">MKYTYTVIAVADIKTARKFYEDLFNLEIHQDYGINISFTCGLSLQ</sequence>
<protein>
    <recommendedName>
        <fullName evidence="1">Glyoxalase-like domain-containing protein</fullName>
    </recommendedName>
</protein>
<dbReference type="EMBL" id="BLMI01000030">
    <property type="protein sequence ID" value="GFI40227.1"/>
    <property type="molecule type" value="Genomic_DNA"/>
</dbReference>
<dbReference type="RefSeq" id="WP_267463391.1">
    <property type="nucleotide sequence ID" value="NZ_BLMI01000030.1"/>
</dbReference>
<dbReference type="Pfam" id="PF12681">
    <property type="entry name" value="Glyoxalase_2"/>
    <property type="match status" value="1"/>
</dbReference>
<gene>
    <name evidence="2" type="ORF">IMSAGC017_00258</name>
</gene>
<dbReference type="SUPFAM" id="SSF54593">
    <property type="entry name" value="Glyoxalase/Bleomycin resistance protein/Dihydroxybiphenyl dioxygenase"/>
    <property type="match status" value="1"/>
</dbReference>
<dbReference type="InterPro" id="IPR029068">
    <property type="entry name" value="Glyas_Bleomycin-R_OHBP_Dase"/>
</dbReference>